<feature type="domain" description="Transposase-associated" evidence="4">
    <location>
        <begin position="145"/>
        <end position="217"/>
    </location>
</feature>
<dbReference type="PANTHER" id="PTHR10775:SF158">
    <property type="entry name" value="TNP2-LIKE TRANSPOSON PROTEIN"/>
    <property type="match status" value="1"/>
</dbReference>
<feature type="region of interest" description="Disordered" evidence="1">
    <location>
        <begin position="1"/>
        <end position="32"/>
    </location>
</feature>
<dbReference type="InterPro" id="IPR004252">
    <property type="entry name" value="Probable_transposase_24"/>
</dbReference>
<comment type="caution">
    <text evidence="5">The sequence shown here is derived from an EMBL/GenBank/DDBJ whole genome shotgun (WGS) entry which is preliminary data.</text>
</comment>
<keyword evidence="6" id="KW-1185">Reference proteome</keyword>
<feature type="region of interest" description="Disordered" evidence="1">
    <location>
        <begin position="255"/>
        <end position="285"/>
    </location>
</feature>
<feature type="compositionally biased region" description="Basic and acidic residues" evidence="1">
    <location>
        <begin position="275"/>
        <end position="285"/>
    </location>
</feature>
<dbReference type="Proteomes" id="UP000467841">
    <property type="component" value="Unassembled WGS sequence"/>
</dbReference>
<feature type="compositionally biased region" description="Polar residues" evidence="1">
    <location>
        <begin position="1"/>
        <end position="10"/>
    </location>
</feature>
<sequence>MLQLTPTNCAQRPRCAPGSSPPDGVSQGHFNLTPHSRLGLALIPNYNAPTAPPVSHPRPLSGPAGPSRPVGLTPVRRPVRYFREALMTCLLSLQSTPDLSPCFGLTHTVSETTSRKVTHPSTTPAQARLTGVTYRPLTEKVDMDKSWITKSRLTIDYIIHDNKGFLDFAFGKIKADMLKCPCQRCSLAKYKSRVEIEGDLMCHGFLCTYTNWYLHGEDLEDTPQAFSLDHQPKVDHIDSSTFNLLADIFLSMKSDSPTIDSDPPNLDSDTPNIKMEPDESADMHEDPLKEKKALDELLSDCSQALYEGCQSFSKLTFMLKLYHIKCLSRISDKGMSMIIDLLREAFEHARFPDSFNDMKKTIRKLGLTYQTIHACPNDCMLYWGEDASREKCKVCEDSRWKASEIKEDDTLEKKKKKKKKQQAAKILRYFPLKPRLQRLYMSSKTAQHMRWHAESENKDGKLRHPRDGMAWKNFNQQFPEFAVEPRNVWLGLATDGFNPFGTMSTNYSVWPVFLFPYNFPLWMAMKQTSTILSMVIPGNKMPGNDIDVYLQPLIQELKDLWYEDVSTFNASQKETFCMKAALLWTISDFPGLGNLSGWNVHTCLACPSCSFDATQKRLNYGKKYCFMGHRRFLPQDHKFRKDKQHFNGFIESRPPPIRPSSFAISQQIENVDVTLGKKRDLLLRHNLDVMHIEKNVFDNLVFTLLDDKGKSKDNLNARKDLQALGIRSELWPDANGRFLPACFTMTNCEKDSFLNILKNVKLPDGYSSNISACVDLNQRKMVGLKSHDCHILMGQLLSIAIRNVLPQEVAFVVMELCHFFREICSRVIDISYMEKLQEHIALTLCHLEMVFPPSFFTVMVHLTIHLTEEVKLGGPVQYRWMYPVERILGHLKTYVRNRARPEGSICEQFIAEECFDFQLHIPLIFPSVGRFVGASKLDTLGYLEWQQVHRYVLFHCPILDEYREIFKNELRRSQSRRRKRGGVIDIDRHVHLYFGKWLKERVQKNDINGLSSDIHCLAQGPSDKVLKFSAFNVNRFKFRTVERDQDLRIQNSGVFVSAETISYASSSDLNPRAGDVSYYGKLVDIVELNYYDSFRVVLFKCKWANTCDSRGYRKDEFGYDVVNFSRPIHTGVNEEDEPYILASQAKLVYYVDDPQEKEWSVVVRVQPRDLYDMGDLDASSDIEDSPTTRSSMLISDNIPNITLVRQLKNLDDPSDLDAITSLSLSRTSYEQTQNENISVPPLLGQELASGKWKVHVRDDDGKITEENISGNDWRKVPAYRKDMARNVIQKKFWFDNPIKRRKYVISTLGARCRDLKRCLWKKYRGNTLKESLEQRPTLNPEDQWRDFVHAQFTDKAKEEQSGVEPSRAEMFIASRMRSDGSMISEEAKCCAEKLKEVIDQKLPGQTSSDEAISKVFGHEHSGRVRFIGHGPTPSNYSSSLDCASSMELVELKSLVKSFVGKVDIIASALQVLIESRCQF</sequence>
<dbReference type="Pfam" id="PF03004">
    <property type="entry name" value="Transposase_24"/>
    <property type="match status" value="1"/>
</dbReference>
<organism evidence="5 6">
    <name type="scientific">Microthlaspi erraticum</name>
    <dbReference type="NCBI Taxonomy" id="1685480"/>
    <lineage>
        <taxon>Eukaryota</taxon>
        <taxon>Viridiplantae</taxon>
        <taxon>Streptophyta</taxon>
        <taxon>Embryophyta</taxon>
        <taxon>Tracheophyta</taxon>
        <taxon>Spermatophyta</taxon>
        <taxon>Magnoliopsida</taxon>
        <taxon>eudicotyledons</taxon>
        <taxon>Gunneridae</taxon>
        <taxon>Pentapetalae</taxon>
        <taxon>rosids</taxon>
        <taxon>malvids</taxon>
        <taxon>Brassicales</taxon>
        <taxon>Brassicaceae</taxon>
        <taxon>Coluteocarpeae</taxon>
        <taxon>Microthlaspi</taxon>
    </lineage>
</organism>
<name>A0A6D2KA40_9BRAS</name>
<accession>A0A6D2KA40</accession>
<protein>
    <recommendedName>
        <fullName evidence="7">DUF4216 domain-containing protein</fullName>
    </recommendedName>
</protein>
<dbReference type="PANTHER" id="PTHR10775">
    <property type="entry name" value="OS08G0208400 PROTEIN"/>
    <property type="match status" value="1"/>
</dbReference>
<dbReference type="Pfam" id="PF13952">
    <property type="entry name" value="DUF4216"/>
    <property type="match status" value="1"/>
</dbReference>
<evidence type="ECO:0008006" key="7">
    <source>
        <dbReference type="Google" id="ProtNLM"/>
    </source>
</evidence>
<feature type="domain" description="DUF4218" evidence="3">
    <location>
        <begin position="823"/>
        <end position="917"/>
    </location>
</feature>
<gene>
    <name evidence="5" type="ORF">MERR_LOCUS32235</name>
</gene>
<dbReference type="Pfam" id="PF13963">
    <property type="entry name" value="Transpos_assoc"/>
    <property type="match status" value="1"/>
</dbReference>
<dbReference type="InterPro" id="IPR025452">
    <property type="entry name" value="DUF4218"/>
</dbReference>
<reference evidence="5" key="1">
    <citation type="submission" date="2020-01" db="EMBL/GenBank/DDBJ databases">
        <authorList>
            <person name="Mishra B."/>
        </authorList>
    </citation>
    <scope>NUCLEOTIDE SEQUENCE [LARGE SCALE GENOMIC DNA]</scope>
</reference>
<feature type="domain" description="DUF4216" evidence="2">
    <location>
        <begin position="1086"/>
        <end position="1162"/>
    </location>
</feature>
<evidence type="ECO:0000313" key="6">
    <source>
        <dbReference type="Proteomes" id="UP000467841"/>
    </source>
</evidence>
<dbReference type="EMBL" id="CACVBM020001312">
    <property type="protein sequence ID" value="CAA7045000.1"/>
    <property type="molecule type" value="Genomic_DNA"/>
</dbReference>
<evidence type="ECO:0000259" key="2">
    <source>
        <dbReference type="Pfam" id="PF13952"/>
    </source>
</evidence>
<evidence type="ECO:0000313" key="5">
    <source>
        <dbReference type="EMBL" id="CAA7045000.1"/>
    </source>
</evidence>
<evidence type="ECO:0000259" key="3">
    <source>
        <dbReference type="Pfam" id="PF13960"/>
    </source>
</evidence>
<proteinExistence type="predicted"/>
<feature type="region of interest" description="Disordered" evidence="1">
    <location>
        <begin position="49"/>
        <end position="71"/>
    </location>
</feature>
<dbReference type="Pfam" id="PF02992">
    <property type="entry name" value="Transposase_21"/>
    <property type="match status" value="1"/>
</dbReference>
<dbReference type="InterPro" id="IPR004242">
    <property type="entry name" value="Transposase_21"/>
</dbReference>
<dbReference type="InterPro" id="IPR029480">
    <property type="entry name" value="Transpos_assoc"/>
</dbReference>
<dbReference type="OrthoDB" id="1933987at2759"/>
<evidence type="ECO:0000259" key="4">
    <source>
        <dbReference type="Pfam" id="PF13963"/>
    </source>
</evidence>
<evidence type="ECO:0000256" key="1">
    <source>
        <dbReference type="SAM" id="MobiDB-lite"/>
    </source>
</evidence>
<dbReference type="InterPro" id="IPR025312">
    <property type="entry name" value="DUF4216"/>
</dbReference>
<dbReference type="Pfam" id="PF13960">
    <property type="entry name" value="DUF4218"/>
    <property type="match status" value="1"/>
</dbReference>